<gene>
    <name evidence="2" type="ORF">OP8BY_1333</name>
</gene>
<evidence type="ECO:0000313" key="3">
    <source>
        <dbReference type="Proteomes" id="UP000257323"/>
    </source>
</evidence>
<organism evidence="2 3">
    <name type="scientific">Candidatus Saccharicenans subterraneus</name>
    <dbReference type="NCBI Taxonomy" id="2508984"/>
    <lineage>
        <taxon>Bacteria</taxon>
        <taxon>Candidatus Aminicenantota</taxon>
        <taxon>Candidatus Aminicenantia</taxon>
        <taxon>Candidatus Aminicenantales</taxon>
        <taxon>Candidatus Saccharicenantaceae</taxon>
        <taxon>Candidatus Saccharicenans</taxon>
    </lineage>
</organism>
<dbReference type="Proteomes" id="UP000257323">
    <property type="component" value="Unassembled WGS sequence"/>
</dbReference>
<dbReference type="AlphaFoldDB" id="A0A3E2BPM6"/>
<protein>
    <submittedName>
        <fullName evidence="2">Uncharacterized protein</fullName>
    </submittedName>
</protein>
<accession>A0A3E2BPM6</accession>
<reference evidence="2 3" key="1">
    <citation type="submission" date="2018-08" db="EMBL/GenBank/DDBJ databases">
        <title>Genome analysis of the thermophilic bacterium of the candidate phylum Aminicenantes from deep subsurface aquifer revealed its physiology and ecological role.</title>
        <authorList>
            <person name="Kadnikov V.V."/>
            <person name="Mardanov A.V."/>
            <person name="Beletsky A.V."/>
            <person name="Karnachuk O.V."/>
            <person name="Ravin N.V."/>
        </authorList>
    </citation>
    <scope>NUCLEOTIDE SEQUENCE [LARGE SCALE GENOMIC DNA]</scope>
    <source>
        <strain evidence="2">BY38</strain>
    </source>
</reference>
<name>A0A3E2BPM6_9BACT</name>
<comment type="caution">
    <text evidence="2">The sequence shown here is derived from an EMBL/GenBank/DDBJ whole genome shotgun (WGS) entry which is preliminary data.</text>
</comment>
<feature type="signal peptide" evidence="1">
    <location>
        <begin position="1"/>
        <end position="24"/>
    </location>
</feature>
<evidence type="ECO:0000256" key="1">
    <source>
        <dbReference type="SAM" id="SignalP"/>
    </source>
</evidence>
<evidence type="ECO:0000313" key="2">
    <source>
        <dbReference type="EMBL" id="RFT16720.1"/>
    </source>
</evidence>
<sequence length="337" mass="37495">MKKSACLLVFLGLLLAVILSPATAWERGTHAFIADKLKKANGPYNIEEMYGAMAPDAFNYLFTAPSILYRDYLYDQTHHYFLKVQHAVKYGYEKASSYGFISHNNLWGADSTAHNASLTLMPDEGYVITKAKMLDEYLKSVSTDYYNLFKDYPAVALEVCHNIIEAAGDIVLVRYDHSLGAKVMQIAARPKTNMQNLMARAYAQGLSDFSQTTAAPLTLTEAEQFIRATENEFRTSCIAYGWLLQQDEATILENVIAQFKQLATAYFTALGLPVPDEALLTALLQGAFQAAIGLIENDYMPEIMATIEMLKKGMVKEVKPNVMATRPTAALIKAKLH</sequence>
<keyword evidence="1" id="KW-0732">Signal</keyword>
<feature type="chain" id="PRO_5017570143" evidence="1">
    <location>
        <begin position="25"/>
        <end position="337"/>
    </location>
</feature>
<dbReference type="EMBL" id="QUAH01000002">
    <property type="protein sequence ID" value="RFT16720.1"/>
    <property type="molecule type" value="Genomic_DNA"/>
</dbReference>
<proteinExistence type="predicted"/>